<gene>
    <name evidence="8" type="ORF">EEJ31_02500</name>
</gene>
<evidence type="ECO:0000256" key="2">
    <source>
        <dbReference type="ARBA" id="ARBA00006602"/>
    </source>
</evidence>
<protein>
    <recommendedName>
        <fullName evidence="7">Flagellar assembly protein FliH/Type III secretion system HrpE domain-containing protein</fullName>
    </recommendedName>
</protein>
<dbReference type="RefSeq" id="WP_123044720.1">
    <property type="nucleotide sequence ID" value="NZ_RDSR01000003.1"/>
</dbReference>
<dbReference type="AlphaFoldDB" id="A0A3M8LMH1"/>
<evidence type="ECO:0000256" key="4">
    <source>
        <dbReference type="ARBA" id="ARBA00022795"/>
    </source>
</evidence>
<accession>A0A3M8LMH1</accession>
<dbReference type="GO" id="GO:0015031">
    <property type="term" value="P:protein transport"/>
    <property type="evidence" value="ECO:0007669"/>
    <property type="project" value="UniProtKB-KW"/>
</dbReference>
<dbReference type="EMBL" id="RDSR01000003">
    <property type="protein sequence ID" value="RNE66680.1"/>
    <property type="molecule type" value="Genomic_DNA"/>
</dbReference>
<evidence type="ECO:0000313" key="9">
    <source>
        <dbReference type="Proteomes" id="UP000279859"/>
    </source>
</evidence>
<dbReference type="Proteomes" id="UP000279859">
    <property type="component" value="Unassembled WGS sequence"/>
</dbReference>
<organism evidence="8 9">
    <name type="scientific">Cryobacterium tepidiphilum</name>
    <dbReference type="NCBI Taxonomy" id="2486026"/>
    <lineage>
        <taxon>Bacteria</taxon>
        <taxon>Bacillati</taxon>
        <taxon>Actinomycetota</taxon>
        <taxon>Actinomycetes</taxon>
        <taxon>Micrococcales</taxon>
        <taxon>Microbacteriaceae</taxon>
        <taxon>Cryobacterium</taxon>
    </lineage>
</organism>
<name>A0A3M8LMH1_9MICO</name>
<evidence type="ECO:0000256" key="3">
    <source>
        <dbReference type="ARBA" id="ARBA00022448"/>
    </source>
</evidence>
<keyword evidence="5" id="KW-0653">Protein transport</keyword>
<dbReference type="GO" id="GO:0005829">
    <property type="term" value="C:cytosol"/>
    <property type="evidence" value="ECO:0007669"/>
    <property type="project" value="TreeGrafter"/>
</dbReference>
<evidence type="ECO:0000256" key="5">
    <source>
        <dbReference type="ARBA" id="ARBA00022927"/>
    </source>
</evidence>
<dbReference type="InterPro" id="IPR018035">
    <property type="entry name" value="Flagellar_FliH/T3SS_HrpE"/>
</dbReference>
<keyword evidence="3" id="KW-0813">Transport</keyword>
<dbReference type="PANTHER" id="PTHR34982:SF1">
    <property type="entry name" value="FLAGELLAR ASSEMBLY PROTEIN FLIH"/>
    <property type="match status" value="1"/>
</dbReference>
<sequence>MFSDATSSRPAFSAVSFPRLGDDVSAGFEEQARARGHATGYTDGLRAARSEVEARVRRLEADHQAVVGELRAKHERAVAVLAAATRALDDRTVPVLADAHGALAAAALDLAEAVLGYELDDEPRSARAALARALHEVDVDLVRVVRMHPADLALIDAEARARAGVRFTADATLSRGDAITEFPDGYLDARISSALERARAALLRENR</sequence>
<keyword evidence="9" id="KW-1185">Reference proteome</keyword>
<evidence type="ECO:0000256" key="6">
    <source>
        <dbReference type="ARBA" id="ARBA00023225"/>
    </source>
</evidence>
<evidence type="ECO:0000256" key="1">
    <source>
        <dbReference type="ARBA" id="ARBA00003041"/>
    </source>
</evidence>
<dbReference type="InterPro" id="IPR051472">
    <property type="entry name" value="T3SS_Stator/FliH"/>
</dbReference>
<comment type="caution">
    <text evidence="8">The sequence shown here is derived from an EMBL/GenBank/DDBJ whole genome shotgun (WGS) entry which is preliminary data.</text>
</comment>
<keyword evidence="6" id="KW-1006">Bacterial flagellum protein export</keyword>
<comment type="function">
    <text evidence="1">Needed for flagellar regrowth and assembly.</text>
</comment>
<comment type="similarity">
    <text evidence="2">Belongs to the FliH family.</text>
</comment>
<dbReference type="Pfam" id="PF02108">
    <property type="entry name" value="FliH"/>
    <property type="match status" value="1"/>
</dbReference>
<evidence type="ECO:0000313" key="8">
    <source>
        <dbReference type="EMBL" id="RNE66680.1"/>
    </source>
</evidence>
<keyword evidence="4" id="KW-1005">Bacterial flagellum biogenesis</keyword>
<feature type="domain" description="Flagellar assembly protein FliH/Type III secretion system HrpE" evidence="7">
    <location>
        <begin position="81"/>
        <end position="197"/>
    </location>
</feature>
<evidence type="ECO:0000259" key="7">
    <source>
        <dbReference type="Pfam" id="PF02108"/>
    </source>
</evidence>
<proteinExistence type="inferred from homology"/>
<dbReference type="PANTHER" id="PTHR34982">
    <property type="entry name" value="YOP PROTEINS TRANSLOCATION PROTEIN L"/>
    <property type="match status" value="1"/>
</dbReference>
<dbReference type="GO" id="GO:0044781">
    <property type="term" value="P:bacterial-type flagellum organization"/>
    <property type="evidence" value="ECO:0007669"/>
    <property type="project" value="UniProtKB-KW"/>
</dbReference>
<reference evidence="8 9" key="1">
    <citation type="submission" date="2018-11" db="EMBL/GenBank/DDBJ databases">
        <title>Cryobacterium sp. nov., isolated from rhizosphere soil of lettuce.</title>
        <authorList>
            <person name="Wang Y."/>
        </authorList>
    </citation>
    <scope>NUCLEOTIDE SEQUENCE [LARGE SCALE GENOMIC DNA]</scope>
    <source>
        <strain evidence="8 9">NEAU-85</strain>
    </source>
</reference>